<dbReference type="SUPFAM" id="SSF51905">
    <property type="entry name" value="FAD/NAD(P)-binding domain"/>
    <property type="match status" value="2"/>
</dbReference>
<gene>
    <name evidence="1" type="ORF">FHS74_005985</name>
</gene>
<dbReference type="Proteomes" id="UP000539175">
    <property type="component" value="Unassembled WGS sequence"/>
</dbReference>
<dbReference type="EC" id="1.5.99.6" evidence="1"/>
<keyword evidence="2" id="KW-1185">Reference proteome</keyword>
<accession>A0A7X0B5I7</accession>
<dbReference type="EMBL" id="JACIIZ010000033">
    <property type="protein sequence ID" value="MBB6255386.1"/>
    <property type="molecule type" value="Genomic_DNA"/>
</dbReference>
<sequence>MNVEHDSEAEMSDIVPLSAEDTAVSPILSRRLVLGGAGALGLALSAGPWSGAASELEGGTALSAGGGAGVSSYPPALTGLRGSDPGSYQVAHALRDGARWEDPEDIAEKYDLIIVGAGLSGLAAAYWFRKWHGPTSRILLLDNHDDFGGHARRNEFHAGKRMLLSFGGTMSIEMLDNYSAESMGLLEELGVDISKFERYFDQGFNDRNRLDTAVFFDKETFGRDQLVVGDPGGPFGGGNAPPEAWRAYLANTPLSRQARADIVRFRTQPVEYLPGLDADEKRNKLGKMSFEAFLVDVVKMDEGAVAYYRKYSHLVRGVGADAIDAVLGLWLTAPEVAASMGMASPYTDDSIIHHFPDGNASIARLLVRSLVPGVAPGGTMEDVVTARFDYAALDRPYNPVRLRLNSTVVHVRNVGVASLAREVEVTYVRAGRAYRVRGAACVLACWNMVIPYVCPDLPAEQKAGLAYNVKAPLVYAKAQIRNWRSLKSLGVGTLYCPGSYFSQVALDFPVSMGDYHCASEPADPCVLHLVRTPCSPGLSIKDQYRVGRQEILETPLETFQKEIGDQLDRILGAGGFKASRDIQAITVNRWPHGYSYMYSPLWDPTWPQGQEPHVVGRQPFGRIAIANADSGALAESSTALNQAHRAVREVMAMLGKA</sequence>
<organism evidence="1 2">
    <name type="scientific">Nitrospirillum iridis</name>
    <dbReference type="NCBI Taxonomy" id="765888"/>
    <lineage>
        <taxon>Bacteria</taxon>
        <taxon>Pseudomonadati</taxon>
        <taxon>Pseudomonadota</taxon>
        <taxon>Alphaproteobacteria</taxon>
        <taxon>Rhodospirillales</taxon>
        <taxon>Azospirillaceae</taxon>
        <taxon>Nitrospirillum</taxon>
    </lineage>
</organism>
<dbReference type="InterPro" id="IPR036188">
    <property type="entry name" value="FAD/NAD-bd_sf"/>
</dbReference>
<dbReference type="PROSITE" id="PS51318">
    <property type="entry name" value="TAT"/>
    <property type="match status" value="1"/>
</dbReference>
<dbReference type="RefSeq" id="WP_246463472.1">
    <property type="nucleotide sequence ID" value="NZ_JACIIZ010000033.1"/>
</dbReference>
<dbReference type="GO" id="GO:0050289">
    <property type="term" value="F:spermidine dehydrogenase activity"/>
    <property type="evidence" value="ECO:0007669"/>
    <property type="project" value="UniProtKB-EC"/>
</dbReference>
<reference evidence="1 2" key="1">
    <citation type="submission" date="2020-08" db="EMBL/GenBank/DDBJ databases">
        <title>Genomic Encyclopedia of Type Strains, Phase IV (KMG-IV): sequencing the most valuable type-strain genomes for metagenomic binning, comparative biology and taxonomic classification.</title>
        <authorList>
            <person name="Goeker M."/>
        </authorList>
    </citation>
    <scope>NUCLEOTIDE SEQUENCE [LARGE SCALE GENOMIC DNA]</scope>
    <source>
        <strain evidence="1 2">DSM 22198</strain>
    </source>
</reference>
<name>A0A7X0B5I7_9PROT</name>
<keyword evidence="1" id="KW-0560">Oxidoreductase</keyword>
<dbReference type="Gene3D" id="3.50.50.60">
    <property type="entry name" value="FAD/NAD(P)-binding domain"/>
    <property type="match status" value="1"/>
</dbReference>
<dbReference type="InterPro" id="IPR006311">
    <property type="entry name" value="TAT_signal"/>
</dbReference>
<dbReference type="AlphaFoldDB" id="A0A7X0B5I7"/>
<proteinExistence type="predicted"/>
<comment type="caution">
    <text evidence="1">The sequence shown here is derived from an EMBL/GenBank/DDBJ whole genome shotgun (WGS) entry which is preliminary data.</text>
</comment>
<evidence type="ECO:0000313" key="2">
    <source>
        <dbReference type="Proteomes" id="UP000539175"/>
    </source>
</evidence>
<protein>
    <submittedName>
        <fullName evidence="1">Spermidine dehydrogenase</fullName>
        <ecNumber evidence="1">1.5.99.6</ecNumber>
    </submittedName>
</protein>
<dbReference type="Pfam" id="PF13450">
    <property type="entry name" value="NAD_binding_8"/>
    <property type="match status" value="1"/>
</dbReference>
<evidence type="ECO:0000313" key="1">
    <source>
        <dbReference type="EMBL" id="MBB6255386.1"/>
    </source>
</evidence>